<proteinExistence type="predicted"/>
<evidence type="ECO:0000256" key="5">
    <source>
        <dbReference type="SAM" id="Phobius"/>
    </source>
</evidence>
<dbReference type="SUPFAM" id="SSF161084">
    <property type="entry name" value="MAPEG domain-like"/>
    <property type="match status" value="1"/>
</dbReference>
<organism evidence="6 7">
    <name type="scientific">Moraxella pluranimalium</name>
    <dbReference type="NCBI Taxonomy" id="470453"/>
    <lineage>
        <taxon>Bacteria</taxon>
        <taxon>Pseudomonadati</taxon>
        <taxon>Pseudomonadota</taxon>
        <taxon>Gammaproteobacteria</taxon>
        <taxon>Moraxellales</taxon>
        <taxon>Moraxellaceae</taxon>
        <taxon>Moraxella</taxon>
    </lineage>
</organism>
<accession>A0A1T0CT65</accession>
<dbReference type="InterPro" id="IPR001129">
    <property type="entry name" value="Membr-assoc_MAPEG"/>
</dbReference>
<dbReference type="STRING" id="470453.B0680_01505"/>
<dbReference type="Proteomes" id="UP000189800">
    <property type="component" value="Unassembled WGS sequence"/>
</dbReference>
<comment type="subcellular location">
    <subcellularLocation>
        <location evidence="1">Membrane</location>
    </subcellularLocation>
</comment>
<keyword evidence="2 5" id="KW-0812">Transmembrane</keyword>
<dbReference type="PANTHER" id="PTHR35371:SF1">
    <property type="entry name" value="BLR7753 PROTEIN"/>
    <property type="match status" value="1"/>
</dbReference>
<evidence type="ECO:0000313" key="6">
    <source>
        <dbReference type="EMBL" id="OOS25536.1"/>
    </source>
</evidence>
<feature type="transmembrane region" description="Helical" evidence="5">
    <location>
        <begin position="122"/>
        <end position="140"/>
    </location>
</feature>
<evidence type="ECO:0000256" key="1">
    <source>
        <dbReference type="ARBA" id="ARBA00004370"/>
    </source>
</evidence>
<evidence type="ECO:0000256" key="2">
    <source>
        <dbReference type="ARBA" id="ARBA00022692"/>
    </source>
</evidence>
<dbReference type="GO" id="GO:0016020">
    <property type="term" value="C:membrane"/>
    <property type="evidence" value="ECO:0007669"/>
    <property type="project" value="UniProtKB-SubCell"/>
</dbReference>
<keyword evidence="3 5" id="KW-1133">Transmembrane helix</keyword>
<keyword evidence="7" id="KW-1185">Reference proteome</keyword>
<dbReference type="EMBL" id="MUYU01000006">
    <property type="protein sequence ID" value="OOS25536.1"/>
    <property type="molecule type" value="Genomic_DNA"/>
</dbReference>
<gene>
    <name evidence="6" type="ORF">B0680_01505</name>
</gene>
<evidence type="ECO:0008006" key="8">
    <source>
        <dbReference type="Google" id="ProtNLM"/>
    </source>
</evidence>
<evidence type="ECO:0000313" key="7">
    <source>
        <dbReference type="Proteomes" id="UP000189800"/>
    </source>
</evidence>
<dbReference type="Gene3D" id="1.20.120.550">
    <property type="entry name" value="Membrane associated eicosanoid/glutathione metabolism-like domain"/>
    <property type="match status" value="1"/>
</dbReference>
<dbReference type="InterPro" id="IPR023352">
    <property type="entry name" value="MAPEG-like_dom_sf"/>
</dbReference>
<reference evidence="6 7" key="1">
    <citation type="submission" date="2017-02" db="EMBL/GenBank/DDBJ databases">
        <title>Draft genome sequence of Moraxella pluranimalium CCUG 54913T type strain.</title>
        <authorList>
            <person name="Salva-Serra F."/>
            <person name="Engstrom-Jakobsson H."/>
            <person name="Thorell K."/>
            <person name="Jaen-Luchoro D."/>
            <person name="Gonzales-Siles L."/>
            <person name="Karlsson R."/>
            <person name="Yazdan S."/>
            <person name="Boulund F."/>
            <person name="Johnning A."/>
            <person name="Engstrand L."/>
            <person name="Kristiansson E."/>
            <person name="Moore E."/>
        </authorList>
    </citation>
    <scope>NUCLEOTIDE SEQUENCE [LARGE SCALE GENOMIC DNA]</scope>
    <source>
        <strain evidence="6 7">CCUG 54913</strain>
    </source>
</reference>
<dbReference type="OrthoDB" id="513661at2"/>
<evidence type="ECO:0000256" key="3">
    <source>
        <dbReference type="ARBA" id="ARBA00022989"/>
    </source>
</evidence>
<comment type="caution">
    <text evidence="6">The sequence shown here is derived from an EMBL/GenBank/DDBJ whole genome shotgun (WGS) entry which is preliminary data.</text>
</comment>
<keyword evidence="4 5" id="KW-0472">Membrane</keyword>
<protein>
    <recommendedName>
        <fullName evidence="8">MAPEG family protein</fullName>
    </recommendedName>
</protein>
<sequence length="141" mass="15390">MIISFFAQTGIKLAIILMVIASLLPWLCSVLAKVSGGFRFGKHNQDPRAFLASSQGISARFNHAQANSYETLPVFLAAVLIAIYTFVPMAVVNLLAAGYVLFRIGYIASYAANLGMLRSVNWLLSMLCTLGLFAFAFWFGV</sequence>
<dbReference type="PANTHER" id="PTHR35371">
    <property type="entry name" value="INNER MEMBRANE PROTEIN"/>
    <property type="match status" value="1"/>
</dbReference>
<name>A0A1T0CT65_9GAMM</name>
<evidence type="ECO:0000256" key="4">
    <source>
        <dbReference type="ARBA" id="ARBA00023136"/>
    </source>
</evidence>
<feature type="transmembrane region" description="Helical" evidence="5">
    <location>
        <begin position="74"/>
        <end position="102"/>
    </location>
</feature>
<dbReference type="Pfam" id="PF01124">
    <property type="entry name" value="MAPEG"/>
    <property type="match status" value="1"/>
</dbReference>
<dbReference type="AlphaFoldDB" id="A0A1T0CT65"/>
<dbReference type="RefSeq" id="WP_078253293.1">
    <property type="nucleotide sequence ID" value="NZ_MUYU01000006.1"/>
</dbReference>